<dbReference type="GO" id="GO:0003677">
    <property type="term" value="F:DNA binding"/>
    <property type="evidence" value="ECO:0007669"/>
    <property type="project" value="UniProtKB-KW"/>
</dbReference>
<keyword evidence="3" id="KW-0238">DNA-binding</keyword>
<dbReference type="InterPro" id="IPR002513">
    <property type="entry name" value="Tn3_Tnp_DDE_dom"/>
</dbReference>
<evidence type="ECO:0000256" key="2">
    <source>
        <dbReference type="ARBA" id="ARBA00022578"/>
    </source>
</evidence>
<dbReference type="Pfam" id="PF01526">
    <property type="entry name" value="DDE_Tnp_Tn3"/>
    <property type="match status" value="1"/>
</dbReference>
<dbReference type="InterPro" id="IPR025296">
    <property type="entry name" value="DUF4158"/>
</dbReference>
<accession>A0A7K1RMU8</accession>
<organism evidence="7 8">
    <name type="scientific">Agrobacterium vitis</name>
    <name type="common">Rhizobium vitis</name>
    <dbReference type="NCBI Taxonomy" id="373"/>
    <lineage>
        <taxon>Bacteria</taxon>
        <taxon>Pseudomonadati</taxon>
        <taxon>Pseudomonadota</taxon>
        <taxon>Alphaproteobacteria</taxon>
        <taxon>Hyphomicrobiales</taxon>
        <taxon>Rhizobiaceae</taxon>
        <taxon>Rhizobium/Agrobacterium group</taxon>
        <taxon>Agrobacterium</taxon>
    </lineage>
</organism>
<dbReference type="EMBL" id="WPHU01000018">
    <property type="protein sequence ID" value="MVA59368.1"/>
    <property type="molecule type" value="Genomic_DNA"/>
</dbReference>
<keyword evidence="4" id="KW-0233">DNA recombination</keyword>
<dbReference type="InterPro" id="IPR047653">
    <property type="entry name" value="Tn3-like_transpos"/>
</dbReference>
<dbReference type="NCBIfam" id="NF033527">
    <property type="entry name" value="transpos_Tn3"/>
    <property type="match status" value="1"/>
</dbReference>
<evidence type="ECO:0000256" key="3">
    <source>
        <dbReference type="ARBA" id="ARBA00023125"/>
    </source>
</evidence>
<evidence type="ECO:0000256" key="4">
    <source>
        <dbReference type="ARBA" id="ARBA00023172"/>
    </source>
</evidence>
<protein>
    <submittedName>
        <fullName evidence="7">Tn3 family transposase</fullName>
    </submittedName>
</protein>
<comment type="similarity">
    <text evidence="1">Belongs to the transposase 7 family.</text>
</comment>
<evidence type="ECO:0000259" key="5">
    <source>
        <dbReference type="Pfam" id="PF01526"/>
    </source>
</evidence>
<dbReference type="RefSeq" id="WP_156593154.1">
    <property type="nucleotide sequence ID" value="NZ_WPHU01000018.1"/>
</dbReference>
<evidence type="ECO:0000313" key="7">
    <source>
        <dbReference type="EMBL" id="MVA59368.1"/>
    </source>
</evidence>
<evidence type="ECO:0000259" key="6">
    <source>
        <dbReference type="Pfam" id="PF13700"/>
    </source>
</evidence>
<feature type="domain" description="Tn3 transposase DDE" evidence="5">
    <location>
        <begin position="580"/>
        <end position="966"/>
    </location>
</feature>
<dbReference type="AlphaFoldDB" id="A0A7K1RMU8"/>
<dbReference type="GO" id="GO:0004803">
    <property type="term" value="F:transposase activity"/>
    <property type="evidence" value="ECO:0007669"/>
    <property type="project" value="InterPro"/>
</dbReference>
<comment type="caution">
    <text evidence="7">The sequence shown here is derived from an EMBL/GenBank/DDBJ whole genome shotgun (WGS) entry which is preliminary data.</text>
</comment>
<evidence type="ECO:0000256" key="1">
    <source>
        <dbReference type="ARBA" id="ARBA00009402"/>
    </source>
</evidence>
<reference evidence="7 8" key="1">
    <citation type="submission" date="2019-12" db="EMBL/GenBank/DDBJ databases">
        <title>Whole-genome sequencing of Allorhizobium vitis.</title>
        <authorList>
            <person name="Gan H.M."/>
            <person name="Szegedi E."/>
            <person name="Burr T."/>
            <person name="Savka M.A."/>
        </authorList>
    </citation>
    <scope>NUCLEOTIDE SEQUENCE [LARGE SCALE GENOMIC DNA]</scope>
    <source>
        <strain evidence="7 8">CG415</strain>
    </source>
</reference>
<feature type="domain" description="DUF4158" evidence="6">
    <location>
        <begin position="6"/>
        <end position="166"/>
    </location>
</feature>
<name>A0A7K1RMU8_AGRVI</name>
<evidence type="ECO:0000313" key="8">
    <source>
        <dbReference type="Proteomes" id="UP000440716"/>
    </source>
</evidence>
<sequence length="992" mass="111726">MGRRKLLKSDERRAVFGVPTSDDGLIRHYTLSLSDRLEIQTRRRPANQLGFAVQLCLMRYPGRTLMSGESLPLATLGFIARQLDIEPHEFNLYARRQPTRMEHVAFLLSYLGMRTPTSEDRRMALSAAIEVAAATDKGVTIVNAIVAAFRERNVLLPAEDVIERLGLAARAVARRRAEAALLAGFSEARLVNLDNLLKVDPKIEHTRFHWIRSAPDGPSGDNLVGLMERLAFIRSLEIDPQLQSRIHPERWNQMVREGDVTPAWLIADFNTARRRATIVSQLIKLIQKLTDDAVTMFCKLIGRLFSQANNRKKQRRTDAHHETAKALRLFRDTLRALVIADQTGADALDTIDRQVGWHKLLQAKPLVEAMVEDADPDPLLLAVERYGGVRKYAPMFLQAFTFRSSRRHDPLLAALDMLKLLSNDGRRGLPTRFPVGHLREQTRKLISRQDKPDRRLYEIATLAVLRDRLRSADVWVEGSKSYRPMDELLMPMPAFRTLKEDGDLGLGVQSDGAAYLSEAAQALDFNLQQLAYRARNGKLDGVRLEHGKLLVTPLSSEIPAEAEELNWELSGMYPLVEVPDLLKEVHEWTRFADQFTHVRTGDPPRNSSAMLAGVLADGTNLGPKRMAIASKGISAHQISWMRMFHARAETYRTAQACISDAHSRHPHAQLWGNGATASSDGQFFRASDRAAKRADINLHYGSEPGIKFYSHLSDQYGYFSILPISPTESEAAYVLDGLFDHETALEIKEHFTDTGGASDNVFALFALLDKRFSPRLRNLNDRKFHTFEKPDIYSGLEGHIGAPINGDLILAHWDDLLHLAASIKMKMVAPSAILKKLAASPNPSQLAKALRELGRLERSLFMIEWYSGPALRRRCQAGLNKGEAAHKLKRAVFFHERGEIRDRSFESQAFRASGLNLVVSAIVHWNTIYLSRAVQHLRQKRRIIPNDMLKHVSPLSWEHINLTGIYTWDEPPSFADSGFRPLRTSTAIARAA</sequence>
<gene>
    <name evidence="7" type="ORF">GOZ88_25090</name>
</gene>
<keyword evidence="2" id="KW-0815">Transposition</keyword>
<proteinExistence type="inferred from homology"/>
<dbReference type="GO" id="GO:0006313">
    <property type="term" value="P:DNA transposition"/>
    <property type="evidence" value="ECO:0007669"/>
    <property type="project" value="InterPro"/>
</dbReference>
<dbReference type="Proteomes" id="UP000440716">
    <property type="component" value="Unassembled WGS sequence"/>
</dbReference>
<dbReference type="Pfam" id="PF13700">
    <property type="entry name" value="DUF4158"/>
    <property type="match status" value="1"/>
</dbReference>